<dbReference type="Proteomes" id="UP000004949">
    <property type="component" value="Unassembled WGS sequence"/>
</dbReference>
<sequence length="51" mass="5659">MVAVKPFALVKNLASTNRHYPGNLKIFHLAMWSTFHTTSVTCATASVRPEI</sequence>
<keyword evidence="2" id="KW-1185">Reference proteome</keyword>
<comment type="caution">
    <text evidence="1">The sequence shown here is derived from an EMBL/GenBank/DDBJ whole genome shotgun (WGS) entry which is preliminary data.</text>
</comment>
<dbReference type="STRING" id="1088869.GMO_09010"/>
<accession>G6XHD5</accession>
<evidence type="ECO:0000313" key="2">
    <source>
        <dbReference type="Proteomes" id="UP000004949"/>
    </source>
</evidence>
<dbReference type="EMBL" id="AGQV01000001">
    <property type="protein sequence ID" value="EHH69593.1"/>
    <property type="molecule type" value="Genomic_DNA"/>
</dbReference>
<name>G6XHD5_9PROT</name>
<dbReference type="AlphaFoldDB" id="G6XHD5"/>
<protein>
    <submittedName>
        <fullName evidence="1">Uncharacterized protein</fullName>
    </submittedName>
</protein>
<gene>
    <name evidence="1" type="ORF">GMO_09010</name>
</gene>
<reference evidence="1 2" key="1">
    <citation type="submission" date="2011-10" db="EMBL/GenBank/DDBJ databases">
        <title>Genome sequence of Gluconobacter morbifer G707, isolated from Drosophila gut.</title>
        <authorList>
            <person name="Lee W.-J."/>
            <person name="Kim E.-K."/>
        </authorList>
    </citation>
    <scope>NUCLEOTIDE SEQUENCE [LARGE SCALE GENOMIC DNA]</scope>
    <source>
        <strain evidence="1 2">G707</strain>
    </source>
</reference>
<dbReference type="PATRIC" id="fig|1088869.3.peg.907"/>
<organism evidence="1 2">
    <name type="scientific">Gluconobacter morbifer G707</name>
    <dbReference type="NCBI Taxonomy" id="1088869"/>
    <lineage>
        <taxon>Bacteria</taxon>
        <taxon>Pseudomonadati</taxon>
        <taxon>Pseudomonadota</taxon>
        <taxon>Alphaproteobacteria</taxon>
        <taxon>Acetobacterales</taxon>
        <taxon>Acetobacteraceae</taxon>
        <taxon>Gluconobacter</taxon>
    </lineage>
</organism>
<evidence type="ECO:0000313" key="1">
    <source>
        <dbReference type="EMBL" id="EHH69593.1"/>
    </source>
</evidence>
<proteinExistence type="predicted"/>